<gene>
    <name evidence="5" type="ORF">DSM112329_05384</name>
</gene>
<dbReference type="Gene3D" id="1.10.10.10">
    <property type="entry name" value="Winged helix-like DNA-binding domain superfamily/Winged helix DNA-binding domain"/>
    <property type="match status" value="1"/>
</dbReference>
<dbReference type="KEGG" id="parq:DSM112329_05384"/>
<dbReference type="PANTHER" id="PTHR44688:SF16">
    <property type="entry name" value="DNA-BINDING TRANSCRIPTIONAL ACTIVATOR DEVR_DOSR"/>
    <property type="match status" value="1"/>
</dbReference>
<dbReference type="GO" id="GO:0003677">
    <property type="term" value="F:DNA binding"/>
    <property type="evidence" value="ECO:0007669"/>
    <property type="project" value="UniProtKB-KW"/>
</dbReference>
<dbReference type="PROSITE" id="PS50043">
    <property type="entry name" value="HTH_LUXR_2"/>
    <property type="match status" value="1"/>
</dbReference>
<sequence>MSEFAMVSGGSLGLGGDLRRAQRGLNSAATVSELLARASGQACGFCGFARALVVTVGEGWLSADGGHAIPDEASDALRLRAVRGPIPLRTDSQEAELIRRAESLARCHAPLRSVLAEALDLEDYVIAPIVPESRVVALLVVDRSGPVVSDAERDGVEVFAHLIGSALERTVLRARLGELATEMRHLTTSANALIQEAVSAPVTVSTDFAGAPVFSSAVGLHGAPSPLLDDLLTPREREIIELMVMGRSNRDIADKLHLAPNTIKAQVARLLRKLGASNRAEAVGRYLTMRAGGE</sequence>
<dbReference type="SMART" id="SM00421">
    <property type="entry name" value="HTH_LUXR"/>
    <property type="match status" value="1"/>
</dbReference>
<dbReference type="Pfam" id="PF00196">
    <property type="entry name" value="GerE"/>
    <property type="match status" value="1"/>
</dbReference>
<evidence type="ECO:0000256" key="2">
    <source>
        <dbReference type="ARBA" id="ARBA00023125"/>
    </source>
</evidence>
<dbReference type="CDD" id="cd06170">
    <property type="entry name" value="LuxR_C_like"/>
    <property type="match status" value="1"/>
</dbReference>
<protein>
    <recommendedName>
        <fullName evidence="4">HTH luxR-type domain-containing protein</fullName>
    </recommendedName>
</protein>
<organism evidence="5">
    <name type="scientific">Paraconexibacter sp. AEG42_29</name>
    <dbReference type="NCBI Taxonomy" id="2997339"/>
    <lineage>
        <taxon>Bacteria</taxon>
        <taxon>Bacillati</taxon>
        <taxon>Actinomycetota</taxon>
        <taxon>Thermoleophilia</taxon>
        <taxon>Solirubrobacterales</taxon>
        <taxon>Paraconexibacteraceae</taxon>
        <taxon>Paraconexibacter</taxon>
    </lineage>
</organism>
<dbReference type="InterPro" id="IPR000792">
    <property type="entry name" value="Tscrpt_reg_LuxR_C"/>
</dbReference>
<evidence type="ECO:0000313" key="5">
    <source>
        <dbReference type="EMBL" id="XAY08483.1"/>
    </source>
</evidence>
<dbReference type="InterPro" id="IPR029016">
    <property type="entry name" value="GAF-like_dom_sf"/>
</dbReference>
<dbReference type="InterPro" id="IPR016032">
    <property type="entry name" value="Sig_transdc_resp-reg_C-effctor"/>
</dbReference>
<reference evidence="5" key="1">
    <citation type="submission" date="2022-12" db="EMBL/GenBank/DDBJ databases">
        <title>Paraconexibacter alkalitolerans sp. nov. and Baekduia alba sp. nov., isolated from soil and emended description of the genera Paraconexibacter (Chun et al., 2020) and Baekduia (An et al., 2020).</title>
        <authorList>
            <person name="Vieira S."/>
            <person name="Huber K.J."/>
            <person name="Geppert A."/>
            <person name="Wolf J."/>
            <person name="Neumann-Schaal M."/>
            <person name="Muesken M."/>
            <person name="Overmann J."/>
        </authorList>
    </citation>
    <scope>NUCLEOTIDE SEQUENCE</scope>
    <source>
        <strain evidence="5">AEG42_29</strain>
    </source>
</reference>
<keyword evidence="1" id="KW-0805">Transcription regulation</keyword>
<dbReference type="PROSITE" id="PS00622">
    <property type="entry name" value="HTH_LUXR_1"/>
    <property type="match status" value="1"/>
</dbReference>
<dbReference type="Gene3D" id="3.30.450.40">
    <property type="match status" value="1"/>
</dbReference>
<evidence type="ECO:0000256" key="3">
    <source>
        <dbReference type="ARBA" id="ARBA00023163"/>
    </source>
</evidence>
<evidence type="ECO:0000256" key="1">
    <source>
        <dbReference type="ARBA" id="ARBA00023015"/>
    </source>
</evidence>
<dbReference type="RefSeq" id="WP_354699663.1">
    <property type="nucleotide sequence ID" value="NZ_CP114014.1"/>
</dbReference>
<dbReference type="EMBL" id="CP114014">
    <property type="protein sequence ID" value="XAY08483.1"/>
    <property type="molecule type" value="Genomic_DNA"/>
</dbReference>
<dbReference type="SMART" id="SM00065">
    <property type="entry name" value="GAF"/>
    <property type="match status" value="1"/>
</dbReference>
<dbReference type="PANTHER" id="PTHR44688">
    <property type="entry name" value="DNA-BINDING TRANSCRIPTIONAL ACTIVATOR DEVR_DOSR"/>
    <property type="match status" value="1"/>
</dbReference>
<dbReference type="SUPFAM" id="SSF55781">
    <property type="entry name" value="GAF domain-like"/>
    <property type="match status" value="1"/>
</dbReference>
<dbReference type="AlphaFoldDB" id="A0AAU7B4B9"/>
<dbReference type="PRINTS" id="PR00038">
    <property type="entry name" value="HTHLUXR"/>
</dbReference>
<proteinExistence type="predicted"/>
<name>A0AAU7B4B9_9ACTN</name>
<dbReference type="Pfam" id="PF01590">
    <property type="entry name" value="GAF"/>
    <property type="match status" value="1"/>
</dbReference>
<feature type="domain" description="HTH luxR-type" evidence="4">
    <location>
        <begin position="225"/>
        <end position="290"/>
    </location>
</feature>
<dbReference type="InterPro" id="IPR003018">
    <property type="entry name" value="GAF"/>
</dbReference>
<dbReference type="InterPro" id="IPR036388">
    <property type="entry name" value="WH-like_DNA-bd_sf"/>
</dbReference>
<dbReference type="GO" id="GO:0006355">
    <property type="term" value="P:regulation of DNA-templated transcription"/>
    <property type="evidence" value="ECO:0007669"/>
    <property type="project" value="InterPro"/>
</dbReference>
<keyword evidence="3" id="KW-0804">Transcription</keyword>
<dbReference type="SUPFAM" id="SSF46894">
    <property type="entry name" value="C-terminal effector domain of the bipartite response regulators"/>
    <property type="match status" value="1"/>
</dbReference>
<evidence type="ECO:0000259" key="4">
    <source>
        <dbReference type="PROSITE" id="PS50043"/>
    </source>
</evidence>
<accession>A0AAU7B4B9</accession>
<keyword evidence="2" id="KW-0238">DNA-binding</keyword>